<keyword evidence="1" id="KW-0472">Membrane</keyword>
<evidence type="ECO:0000313" key="3">
    <source>
        <dbReference type="Proteomes" id="UP000590964"/>
    </source>
</evidence>
<proteinExistence type="predicted"/>
<organism evidence="2 3">
    <name type="scientific">Candidatus Iainarchaeum sp</name>
    <dbReference type="NCBI Taxonomy" id="3101447"/>
    <lineage>
        <taxon>Archaea</taxon>
        <taxon>Candidatus Iainarchaeota</taxon>
        <taxon>Candidatus Iainarchaeia</taxon>
        <taxon>Candidatus Iainarchaeales</taxon>
        <taxon>Candidatus Iainarchaeaceae</taxon>
        <taxon>Candidatus Iainarchaeum</taxon>
    </lineage>
</organism>
<evidence type="ECO:0000256" key="1">
    <source>
        <dbReference type="SAM" id="Phobius"/>
    </source>
</evidence>
<protein>
    <recommendedName>
        <fullName evidence="4">Class III signal peptide-containing protein</fullName>
    </recommendedName>
</protein>
<keyword evidence="1" id="KW-0812">Transmembrane</keyword>
<name>A0A7J4JTU8_9ARCH</name>
<accession>A0A7J4JTU8</accession>
<dbReference type="AlphaFoldDB" id="A0A7J4JTU8"/>
<keyword evidence="1" id="KW-1133">Transmembrane helix</keyword>
<dbReference type="Proteomes" id="UP000590964">
    <property type="component" value="Unassembled WGS sequence"/>
</dbReference>
<evidence type="ECO:0008006" key="4">
    <source>
        <dbReference type="Google" id="ProtNLM"/>
    </source>
</evidence>
<sequence>MASNRAQISMEAVVGVVVILLVAVVVSVFSLQRSQEASLFSQNSVSSSECEKLSSIIYLLSSSGAKPSLVFSLDSNALVDSSGLITVGEYYCDFLGSAATASLKVGSVKAFKNSEGVVSFEQVS</sequence>
<feature type="transmembrane region" description="Helical" evidence="1">
    <location>
        <begin position="12"/>
        <end position="31"/>
    </location>
</feature>
<comment type="caution">
    <text evidence="2">The sequence shown here is derived from an EMBL/GenBank/DDBJ whole genome shotgun (WGS) entry which is preliminary data.</text>
</comment>
<reference evidence="3" key="1">
    <citation type="journal article" date="2020" name="bioRxiv">
        <title>A rank-normalized archaeal taxonomy based on genome phylogeny resolves widespread incomplete and uneven classifications.</title>
        <authorList>
            <person name="Rinke C."/>
            <person name="Chuvochina M."/>
            <person name="Mussig A.J."/>
            <person name="Chaumeil P.-A."/>
            <person name="Waite D.W."/>
            <person name="Whitman W.B."/>
            <person name="Parks D.H."/>
            <person name="Hugenholtz P."/>
        </authorList>
    </citation>
    <scope>NUCLEOTIDE SEQUENCE [LARGE SCALE GENOMIC DNA]</scope>
</reference>
<dbReference type="EMBL" id="DUFW01000015">
    <property type="protein sequence ID" value="HIH21211.1"/>
    <property type="molecule type" value="Genomic_DNA"/>
</dbReference>
<gene>
    <name evidence="2" type="ORF">HA222_00925</name>
</gene>
<evidence type="ECO:0000313" key="2">
    <source>
        <dbReference type="EMBL" id="HIH21211.1"/>
    </source>
</evidence>